<sequence>MKNNGNIFWGAILVAFGVLMLGVVNDWFQFEVSMRELAKYWPVLIILGGIAVFFTPKRTVFNPTTALLVAFAIPLAIYNASTSAIDKVKAEINDDFDFDVEMDDNDDNFTFDSDSSNSYNTSQNFSVPFDKSVQEVNLEIGGGAAEFFLSEASGSDVFSAETKLFENKFNLEDEKKGTIQEISFKMSSKNGSDNIRLGKGMNNDVNLKLSKAPIWNLDLGIGAGELKFDLSDYKVKDIKMETGAADISLKMGDKLKESKVRIESGVAKVKVMVPKNSACQIKMDGALNAKDFDGFSKSGSRTWKTENFDTATNKIYLEIESGLSAVSVDRY</sequence>
<keyword evidence="1" id="KW-0812">Transmembrane</keyword>
<feature type="transmembrane region" description="Helical" evidence="1">
    <location>
        <begin position="6"/>
        <end position="25"/>
    </location>
</feature>
<protein>
    <recommendedName>
        <fullName evidence="2">LiaI-LiaF-like transmembrane region domain-containing protein</fullName>
    </recommendedName>
</protein>
<accession>A0AAE3KUL6</accession>
<dbReference type="InterPro" id="IPR043726">
    <property type="entry name" value="LiaI-LiaF-like_TM1"/>
</dbReference>
<dbReference type="RefSeq" id="WP_255038756.1">
    <property type="nucleotide sequence ID" value="NZ_RJUF01000180.1"/>
</dbReference>
<gene>
    <name evidence="3" type="ORF">EGI31_19215</name>
</gene>
<evidence type="ECO:0000313" key="3">
    <source>
        <dbReference type="EMBL" id="MCP9765069.1"/>
    </source>
</evidence>
<comment type="caution">
    <text evidence="3">The sequence shown here is derived from an EMBL/GenBank/DDBJ whole genome shotgun (WGS) entry which is preliminary data.</text>
</comment>
<dbReference type="Pfam" id="PF18917">
    <property type="entry name" value="LiaI-LiaF-like_TM1"/>
    <property type="match status" value="1"/>
</dbReference>
<evidence type="ECO:0000313" key="4">
    <source>
        <dbReference type="Proteomes" id="UP001204144"/>
    </source>
</evidence>
<dbReference type="AlphaFoldDB" id="A0AAE3KUL6"/>
<name>A0AAE3KUL6_9BACT</name>
<evidence type="ECO:0000256" key="1">
    <source>
        <dbReference type="SAM" id="Phobius"/>
    </source>
</evidence>
<reference evidence="3 4" key="1">
    <citation type="submission" date="2018-11" db="EMBL/GenBank/DDBJ databases">
        <title>Novel bacteria species description.</title>
        <authorList>
            <person name="Han J.-H."/>
        </authorList>
    </citation>
    <scope>NUCLEOTIDE SEQUENCE [LARGE SCALE GENOMIC DNA]</scope>
    <source>
        <strain evidence="3 4">KCTC23259</strain>
    </source>
</reference>
<feature type="transmembrane region" description="Helical" evidence="1">
    <location>
        <begin position="37"/>
        <end position="54"/>
    </location>
</feature>
<feature type="transmembrane region" description="Helical" evidence="1">
    <location>
        <begin position="60"/>
        <end position="80"/>
    </location>
</feature>
<keyword evidence="1" id="KW-0472">Membrane</keyword>
<evidence type="ECO:0000259" key="2">
    <source>
        <dbReference type="Pfam" id="PF18917"/>
    </source>
</evidence>
<keyword evidence="1" id="KW-1133">Transmembrane helix</keyword>
<dbReference type="Proteomes" id="UP001204144">
    <property type="component" value="Unassembled WGS sequence"/>
</dbReference>
<feature type="domain" description="LiaI-LiaF-like transmembrane region" evidence="2">
    <location>
        <begin position="7"/>
        <end position="52"/>
    </location>
</feature>
<keyword evidence="4" id="KW-1185">Reference proteome</keyword>
<organism evidence="3 4">
    <name type="scientific">Lacihabitans soyangensis</name>
    <dbReference type="NCBI Taxonomy" id="869394"/>
    <lineage>
        <taxon>Bacteria</taxon>
        <taxon>Pseudomonadati</taxon>
        <taxon>Bacteroidota</taxon>
        <taxon>Cytophagia</taxon>
        <taxon>Cytophagales</taxon>
        <taxon>Leadbetterellaceae</taxon>
        <taxon>Lacihabitans</taxon>
    </lineage>
</organism>
<proteinExistence type="predicted"/>
<dbReference type="EMBL" id="RJUF01000180">
    <property type="protein sequence ID" value="MCP9765069.1"/>
    <property type="molecule type" value="Genomic_DNA"/>
</dbReference>